<dbReference type="EMBL" id="JAYMYQ010000009">
    <property type="protein sequence ID" value="KAK7313108.1"/>
    <property type="molecule type" value="Genomic_DNA"/>
</dbReference>
<name>A0AAN9KB64_CANGL</name>
<evidence type="ECO:0000256" key="10">
    <source>
        <dbReference type="ARBA" id="ARBA00023242"/>
    </source>
</evidence>
<evidence type="ECO:0000256" key="2">
    <source>
        <dbReference type="ARBA" id="ARBA00013184"/>
    </source>
</evidence>
<feature type="compositionally biased region" description="Polar residues" evidence="12">
    <location>
        <begin position="213"/>
        <end position="223"/>
    </location>
</feature>
<keyword evidence="3" id="KW-0808">Transferase</keyword>
<dbReference type="GO" id="GO:0031490">
    <property type="term" value="F:chromatin DNA binding"/>
    <property type="evidence" value="ECO:0007669"/>
    <property type="project" value="TreeGrafter"/>
</dbReference>
<dbReference type="GO" id="GO:0004402">
    <property type="term" value="F:histone acetyltransferase activity"/>
    <property type="evidence" value="ECO:0007669"/>
    <property type="project" value="InterPro"/>
</dbReference>
<evidence type="ECO:0000256" key="4">
    <source>
        <dbReference type="ARBA" id="ARBA00022723"/>
    </source>
</evidence>
<dbReference type="InterPro" id="IPR013178">
    <property type="entry name" value="Histone_AcTrfase_Rtt109/CBP"/>
</dbReference>
<evidence type="ECO:0000256" key="3">
    <source>
        <dbReference type="ARBA" id="ARBA00022679"/>
    </source>
</evidence>
<reference evidence="14 15" key="1">
    <citation type="submission" date="2024-01" db="EMBL/GenBank/DDBJ databases">
        <title>The genomes of 5 underutilized Papilionoideae crops provide insights into root nodulation and disease resistanc.</title>
        <authorList>
            <person name="Jiang F."/>
        </authorList>
    </citation>
    <scope>NUCLEOTIDE SEQUENCE [LARGE SCALE GENOMIC DNA]</scope>
    <source>
        <strain evidence="14">LVBAO_FW01</strain>
        <tissue evidence="14">Leaves</tissue>
    </source>
</reference>
<dbReference type="GO" id="GO:0008270">
    <property type="term" value="F:zinc ion binding"/>
    <property type="evidence" value="ECO:0007669"/>
    <property type="project" value="UniProtKB-KW"/>
</dbReference>
<dbReference type="GO" id="GO:0045944">
    <property type="term" value="P:positive regulation of transcription by RNA polymerase II"/>
    <property type="evidence" value="ECO:0007669"/>
    <property type="project" value="TreeGrafter"/>
</dbReference>
<dbReference type="AlphaFoldDB" id="A0AAN9KB64"/>
<dbReference type="InterPro" id="IPR000197">
    <property type="entry name" value="Znf_TAZ"/>
</dbReference>
<keyword evidence="15" id="KW-1185">Reference proteome</keyword>
<comment type="subcellular location">
    <subcellularLocation>
        <location evidence="1">Nucleus</location>
    </subcellularLocation>
</comment>
<evidence type="ECO:0000256" key="11">
    <source>
        <dbReference type="ARBA" id="ARBA00048017"/>
    </source>
</evidence>
<evidence type="ECO:0000256" key="1">
    <source>
        <dbReference type="ARBA" id="ARBA00004123"/>
    </source>
</evidence>
<dbReference type="PANTHER" id="PTHR13808">
    <property type="entry name" value="CBP/P300-RELATED"/>
    <property type="match status" value="1"/>
</dbReference>
<feature type="region of interest" description="Disordered" evidence="12">
    <location>
        <begin position="213"/>
        <end position="246"/>
    </location>
</feature>
<organism evidence="14 15">
    <name type="scientific">Canavalia gladiata</name>
    <name type="common">Sword bean</name>
    <name type="synonym">Dolichos gladiatus</name>
    <dbReference type="NCBI Taxonomy" id="3824"/>
    <lineage>
        <taxon>Eukaryota</taxon>
        <taxon>Viridiplantae</taxon>
        <taxon>Streptophyta</taxon>
        <taxon>Embryophyta</taxon>
        <taxon>Tracheophyta</taxon>
        <taxon>Spermatophyta</taxon>
        <taxon>Magnoliopsida</taxon>
        <taxon>eudicotyledons</taxon>
        <taxon>Gunneridae</taxon>
        <taxon>Pentapetalae</taxon>
        <taxon>rosids</taxon>
        <taxon>fabids</taxon>
        <taxon>Fabales</taxon>
        <taxon>Fabaceae</taxon>
        <taxon>Papilionoideae</taxon>
        <taxon>50 kb inversion clade</taxon>
        <taxon>NPAAA clade</taxon>
        <taxon>indigoferoid/millettioid clade</taxon>
        <taxon>Phaseoleae</taxon>
        <taxon>Canavalia</taxon>
    </lineage>
</organism>
<evidence type="ECO:0000256" key="6">
    <source>
        <dbReference type="ARBA" id="ARBA00022833"/>
    </source>
</evidence>
<feature type="compositionally biased region" description="Basic and acidic residues" evidence="12">
    <location>
        <begin position="235"/>
        <end position="246"/>
    </location>
</feature>
<evidence type="ECO:0000256" key="5">
    <source>
        <dbReference type="ARBA" id="ARBA00022771"/>
    </source>
</evidence>
<feature type="region of interest" description="Disordered" evidence="12">
    <location>
        <begin position="1"/>
        <end position="23"/>
    </location>
</feature>
<dbReference type="SMART" id="SM00551">
    <property type="entry name" value="ZnF_TAZ"/>
    <property type="match status" value="1"/>
</dbReference>
<dbReference type="Proteomes" id="UP001367508">
    <property type="component" value="Unassembled WGS sequence"/>
</dbReference>
<dbReference type="GO" id="GO:0005634">
    <property type="term" value="C:nucleus"/>
    <property type="evidence" value="ECO:0007669"/>
    <property type="project" value="UniProtKB-SubCell"/>
</dbReference>
<protein>
    <recommendedName>
        <fullName evidence="2">histone acetyltransferase</fullName>
        <ecNumber evidence="2">2.3.1.48</ecNumber>
    </recommendedName>
</protein>
<dbReference type="PROSITE" id="PS50134">
    <property type="entry name" value="ZF_TAZ"/>
    <property type="match status" value="1"/>
</dbReference>
<keyword evidence="9" id="KW-0804">Transcription</keyword>
<dbReference type="PANTHER" id="PTHR13808:SF1">
    <property type="entry name" value="HISTONE ACETYLTRANSFERASE"/>
    <property type="match status" value="1"/>
</dbReference>
<evidence type="ECO:0000256" key="12">
    <source>
        <dbReference type="SAM" id="MobiDB-lite"/>
    </source>
</evidence>
<dbReference type="EC" id="2.3.1.48" evidence="2"/>
<dbReference type="GO" id="GO:0005667">
    <property type="term" value="C:transcription regulator complex"/>
    <property type="evidence" value="ECO:0007669"/>
    <property type="project" value="TreeGrafter"/>
</dbReference>
<dbReference type="GO" id="GO:0000123">
    <property type="term" value="C:histone acetyltransferase complex"/>
    <property type="evidence" value="ECO:0007669"/>
    <property type="project" value="TreeGrafter"/>
</dbReference>
<evidence type="ECO:0000313" key="15">
    <source>
        <dbReference type="Proteomes" id="UP001367508"/>
    </source>
</evidence>
<comment type="caution">
    <text evidence="14">The sequence shown here is derived from an EMBL/GenBank/DDBJ whole genome shotgun (WGS) entry which is preliminary data.</text>
</comment>
<proteinExistence type="predicted"/>
<keyword evidence="7" id="KW-0156">Chromatin regulator</keyword>
<accession>A0AAN9KB64</accession>
<sequence>MMNTQNSNSVKLPSIPKTSSLISGQSNLHENRVKSEPGIEHHKGVLNSHVSEQFHMSKMQSQFQKNSSEDCSRGAQHLALSSSHHDLPSSAPQNSQQIISGQDEAQCNNLSSDGSIIGQVVASRGSAELLDSEGAIKKAHRNQQRWLLFLLHARRCSTPEGLCKDRFCPIAQKLCKHIDGCTLRHCPYPRCHHTRVLLHHFINCKDPYLSQRYGPSSQGQPQDWLNGKGYAPHPQDTKFDPHTPQF</sequence>
<dbReference type="SUPFAM" id="SSF57933">
    <property type="entry name" value="TAZ domain"/>
    <property type="match status" value="1"/>
</dbReference>
<comment type="catalytic activity">
    <reaction evidence="11">
        <text>L-lysyl-[protein] + acetyl-CoA = N(6)-acetyl-L-lysyl-[protein] + CoA + H(+)</text>
        <dbReference type="Rhea" id="RHEA:45948"/>
        <dbReference type="Rhea" id="RHEA-COMP:9752"/>
        <dbReference type="Rhea" id="RHEA-COMP:10731"/>
        <dbReference type="ChEBI" id="CHEBI:15378"/>
        <dbReference type="ChEBI" id="CHEBI:29969"/>
        <dbReference type="ChEBI" id="CHEBI:57287"/>
        <dbReference type="ChEBI" id="CHEBI:57288"/>
        <dbReference type="ChEBI" id="CHEBI:61930"/>
        <dbReference type="EC" id="2.3.1.48"/>
    </reaction>
</comment>
<gene>
    <name evidence="14" type="ORF">VNO77_37525</name>
</gene>
<dbReference type="InterPro" id="IPR035898">
    <property type="entry name" value="TAZ_dom_sf"/>
</dbReference>
<evidence type="ECO:0000256" key="8">
    <source>
        <dbReference type="ARBA" id="ARBA00023015"/>
    </source>
</evidence>
<dbReference type="GO" id="GO:0003713">
    <property type="term" value="F:transcription coactivator activity"/>
    <property type="evidence" value="ECO:0007669"/>
    <property type="project" value="TreeGrafter"/>
</dbReference>
<evidence type="ECO:0000259" key="13">
    <source>
        <dbReference type="PROSITE" id="PS50134"/>
    </source>
</evidence>
<evidence type="ECO:0000256" key="7">
    <source>
        <dbReference type="ARBA" id="ARBA00022853"/>
    </source>
</evidence>
<dbReference type="Pfam" id="PF02135">
    <property type="entry name" value="zf-TAZ"/>
    <property type="match status" value="1"/>
</dbReference>
<keyword evidence="10" id="KW-0539">Nucleus</keyword>
<keyword evidence="4" id="KW-0479">Metal-binding</keyword>
<evidence type="ECO:0000313" key="14">
    <source>
        <dbReference type="EMBL" id="KAK7313108.1"/>
    </source>
</evidence>
<keyword evidence="8" id="KW-0805">Transcription regulation</keyword>
<feature type="compositionally biased region" description="Polar residues" evidence="12">
    <location>
        <begin position="90"/>
        <end position="99"/>
    </location>
</feature>
<keyword evidence="6" id="KW-0862">Zinc</keyword>
<keyword evidence="5" id="KW-0863">Zinc-finger</keyword>
<feature type="domain" description="TAZ-type" evidence="13">
    <location>
        <begin position="134"/>
        <end position="216"/>
    </location>
</feature>
<dbReference type="Gene3D" id="1.20.1020.10">
    <property type="entry name" value="TAZ domain"/>
    <property type="match status" value="1"/>
</dbReference>
<feature type="region of interest" description="Disordered" evidence="12">
    <location>
        <begin position="57"/>
        <end position="99"/>
    </location>
</feature>
<evidence type="ECO:0000256" key="9">
    <source>
        <dbReference type="ARBA" id="ARBA00023163"/>
    </source>
</evidence>